<dbReference type="CDD" id="cd00075">
    <property type="entry name" value="HATPase"/>
    <property type="match status" value="1"/>
</dbReference>
<dbReference type="InterPro" id="IPR003594">
    <property type="entry name" value="HATPase_dom"/>
</dbReference>
<dbReference type="Gene3D" id="1.10.287.130">
    <property type="match status" value="1"/>
</dbReference>
<evidence type="ECO:0000259" key="9">
    <source>
        <dbReference type="PROSITE" id="PS50110"/>
    </source>
</evidence>
<sequence>MSGDIDFRNYTVLIIDDNPNNLGVALSALEGFGATVLVSRSGESGLQRAAFAKPNIILLDVLMPDIDGYETCRRLKANPQTEPIPVIFMTALTSNNDKVKGLEVGAVDYITKPIYVDELLARVKVHLQIYALNQTLQAQNHQLKAEIAQRISTEKTLTETIDQLQNTQNQLIESEKMAALGNLVAGVAHEISTPIGTSITAASTLADETHTFLKAVEQGQVKRSVLSRYIHVAQSSSKLVLSNLHRAGDLVRSFKLVAVDQSHQEQREFNVKAYLQEVVNSLRPQLKNSKHQLLLTGDDSLVITSYPGLLAQIVTNLVTNSLIHAYQPSEPGLMKVDIQKEPDGIQLIYSDDGCGISPEKQRKIFEPFYTTARDRGGTGLGLHIVYNLVTQSFCGNIKVDSTVGEGTKFLISLPQELIKAE</sequence>
<protein>
    <recommendedName>
        <fullName evidence="2">histidine kinase</fullName>
        <ecNumber evidence="2">2.7.13.3</ecNumber>
    </recommendedName>
</protein>
<proteinExistence type="predicted"/>
<evidence type="ECO:0000256" key="5">
    <source>
        <dbReference type="ARBA" id="ARBA00022777"/>
    </source>
</evidence>
<dbReference type="EC" id="2.7.13.3" evidence="2"/>
<dbReference type="SMART" id="SM00387">
    <property type="entry name" value="HATPase_c"/>
    <property type="match status" value="1"/>
</dbReference>
<dbReference type="InterPro" id="IPR005467">
    <property type="entry name" value="His_kinase_dom"/>
</dbReference>
<dbReference type="EMBL" id="CP000828">
    <property type="protein sequence ID" value="ABW31287.1"/>
    <property type="molecule type" value="Genomic_DNA"/>
</dbReference>
<dbReference type="eggNOG" id="COG4191">
    <property type="taxonomic scope" value="Bacteria"/>
</dbReference>
<keyword evidence="11" id="KW-1185">Reference proteome</keyword>
<dbReference type="CDD" id="cd00082">
    <property type="entry name" value="HisKA"/>
    <property type="match status" value="1"/>
</dbReference>
<dbReference type="SUPFAM" id="SSF52172">
    <property type="entry name" value="CheY-like"/>
    <property type="match status" value="1"/>
</dbReference>
<dbReference type="InterPro" id="IPR003661">
    <property type="entry name" value="HisK_dim/P_dom"/>
</dbReference>
<evidence type="ECO:0000313" key="11">
    <source>
        <dbReference type="Proteomes" id="UP000000268"/>
    </source>
</evidence>
<evidence type="ECO:0000259" key="8">
    <source>
        <dbReference type="PROSITE" id="PS50109"/>
    </source>
</evidence>
<dbReference type="InterPro" id="IPR036890">
    <property type="entry name" value="HATPase_C_sf"/>
</dbReference>
<dbReference type="InterPro" id="IPR036097">
    <property type="entry name" value="HisK_dim/P_sf"/>
</dbReference>
<dbReference type="SUPFAM" id="SSF55874">
    <property type="entry name" value="ATPase domain of HSP90 chaperone/DNA topoisomerase II/histidine kinase"/>
    <property type="match status" value="1"/>
</dbReference>
<comment type="catalytic activity">
    <reaction evidence="1">
        <text>ATP + protein L-histidine = ADP + protein N-phospho-L-histidine.</text>
        <dbReference type="EC" id="2.7.13.3"/>
    </reaction>
</comment>
<gene>
    <name evidence="10" type="ordered locus">AM1_6357</name>
</gene>
<dbReference type="PANTHER" id="PTHR43047:SF72">
    <property type="entry name" value="OSMOSENSING HISTIDINE PROTEIN KINASE SLN1"/>
    <property type="match status" value="1"/>
</dbReference>
<dbReference type="Gene3D" id="3.40.50.2300">
    <property type="match status" value="1"/>
</dbReference>
<name>B0C8M5_ACAM1</name>
<evidence type="ECO:0000256" key="1">
    <source>
        <dbReference type="ARBA" id="ARBA00000085"/>
    </source>
</evidence>
<dbReference type="AlphaFoldDB" id="B0C8M5"/>
<dbReference type="InterPro" id="IPR001789">
    <property type="entry name" value="Sig_transdc_resp-reg_receiver"/>
</dbReference>
<dbReference type="eggNOG" id="COG0745">
    <property type="taxonomic scope" value="Bacteria"/>
</dbReference>
<feature type="modified residue" description="4-aspartylphosphate" evidence="7">
    <location>
        <position position="60"/>
    </location>
</feature>
<dbReference type="GO" id="GO:0000155">
    <property type="term" value="F:phosphorelay sensor kinase activity"/>
    <property type="evidence" value="ECO:0007669"/>
    <property type="project" value="InterPro"/>
</dbReference>
<dbReference type="OrthoDB" id="9773246at2"/>
<dbReference type="GO" id="GO:0009927">
    <property type="term" value="F:histidine phosphotransfer kinase activity"/>
    <property type="evidence" value="ECO:0007669"/>
    <property type="project" value="TreeGrafter"/>
</dbReference>
<evidence type="ECO:0000313" key="10">
    <source>
        <dbReference type="EMBL" id="ABW31287.1"/>
    </source>
</evidence>
<dbReference type="STRING" id="329726.AM1_6357"/>
<keyword evidence="6" id="KW-0902">Two-component regulatory system</keyword>
<feature type="domain" description="Histidine kinase" evidence="8">
    <location>
        <begin position="186"/>
        <end position="417"/>
    </location>
</feature>
<organism evidence="10 11">
    <name type="scientific">Acaryochloris marina (strain MBIC 11017)</name>
    <dbReference type="NCBI Taxonomy" id="329726"/>
    <lineage>
        <taxon>Bacteria</taxon>
        <taxon>Bacillati</taxon>
        <taxon>Cyanobacteriota</taxon>
        <taxon>Cyanophyceae</taxon>
        <taxon>Acaryochloridales</taxon>
        <taxon>Acaryochloridaceae</taxon>
        <taxon>Acaryochloris</taxon>
    </lineage>
</organism>
<dbReference type="RefSeq" id="WP_012166462.1">
    <property type="nucleotide sequence ID" value="NC_009925.1"/>
</dbReference>
<keyword evidence="5 10" id="KW-0418">Kinase</keyword>
<evidence type="ECO:0000256" key="2">
    <source>
        <dbReference type="ARBA" id="ARBA00012438"/>
    </source>
</evidence>
<dbReference type="InterPro" id="IPR011006">
    <property type="entry name" value="CheY-like_superfamily"/>
</dbReference>
<dbReference type="InterPro" id="IPR004358">
    <property type="entry name" value="Sig_transdc_His_kin-like_C"/>
</dbReference>
<dbReference type="PROSITE" id="PS50109">
    <property type="entry name" value="HIS_KIN"/>
    <property type="match status" value="1"/>
</dbReference>
<dbReference type="Pfam" id="PF00072">
    <property type="entry name" value="Response_reg"/>
    <property type="match status" value="1"/>
</dbReference>
<dbReference type="PANTHER" id="PTHR43047">
    <property type="entry name" value="TWO-COMPONENT HISTIDINE PROTEIN KINASE"/>
    <property type="match status" value="1"/>
</dbReference>
<keyword evidence="3 7" id="KW-0597">Phosphoprotein</keyword>
<evidence type="ECO:0000256" key="4">
    <source>
        <dbReference type="ARBA" id="ARBA00022679"/>
    </source>
</evidence>
<keyword evidence="4" id="KW-0808">Transferase</keyword>
<dbReference type="SUPFAM" id="SSF47384">
    <property type="entry name" value="Homodimeric domain of signal transducing histidine kinase"/>
    <property type="match status" value="1"/>
</dbReference>
<dbReference type="Pfam" id="PF02518">
    <property type="entry name" value="HATPase_c"/>
    <property type="match status" value="1"/>
</dbReference>
<dbReference type="Proteomes" id="UP000000268">
    <property type="component" value="Chromosome"/>
</dbReference>
<dbReference type="GO" id="GO:0005886">
    <property type="term" value="C:plasma membrane"/>
    <property type="evidence" value="ECO:0007669"/>
    <property type="project" value="TreeGrafter"/>
</dbReference>
<dbReference type="PROSITE" id="PS50110">
    <property type="entry name" value="RESPONSE_REGULATORY"/>
    <property type="match status" value="1"/>
</dbReference>
<dbReference type="PRINTS" id="PR00344">
    <property type="entry name" value="BCTRLSENSOR"/>
</dbReference>
<evidence type="ECO:0000256" key="7">
    <source>
        <dbReference type="PROSITE-ProRule" id="PRU00169"/>
    </source>
</evidence>
<dbReference type="HOGENOM" id="CLU_000445_114_72_3"/>
<dbReference type="Gene3D" id="3.30.565.10">
    <property type="entry name" value="Histidine kinase-like ATPase, C-terminal domain"/>
    <property type="match status" value="1"/>
</dbReference>
<reference evidence="10 11" key="1">
    <citation type="journal article" date="2008" name="Proc. Natl. Acad. Sci. U.S.A.">
        <title>Niche adaptation and genome expansion in the chlorophyll d-producing cyanobacterium Acaryochloris marina.</title>
        <authorList>
            <person name="Swingley W.D."/>
            <person name="Chen M."/>
            <person name="Cheung P.C."/>
            <person name="Conrad A.L."/>
            <person name="Dejesa L.C."/>
            <person name="Hao J."/>
            <person name="Honchak B.M."/>
            <person name="Karbach L.E."/>
            <person name="Kurdoglu A."/>
            <person name="Lahiri S."/>
            <person name="Mastrian S.D."/>
            <person name="Miyashita H."/>
            <person name="Page L."/>
            <person name="Ramakrishna P."/>
            <person name="Satoh S."/>
            <person name="Sattley W.M."/>
            <person name="Shimada Y."/>
            <person name="Taylor H.L."/>
            <person name="Tomo T."/>
            <person name="Tsuchiya T."/>
            <person name="Wang Z.T."/>
            <person name="Raymond J."/>
            <person name="Mimuro M."/>
            <person name="Blankenship R.E."/>
            <person name="Touchman J.W."/>
        </authorList>
    </citation>
    <scope>NUCLEOTIDE SEQUENCE [LARGE SCALE GENOMIC DNA]</scope>
    <source>
        <strain evidence="11">MBIC 11017</strain>
    </source>
</reference>
<dbReference type="KEGG" id="amr:AM1_6357"/>
<dbReference type="CDD" id="cd19920">
    <property type="entry name" value="REC_PA4781-like"/>
    <property type="match status" value="1"/>
</dbReference>
<evidence type="ECO:0000256" key="3">
    <source>
        <dbReference type="ARBA" id="ARBA00022553"/>
    </source>
</evidence>
<feature type="domain" description="Response regulatory" evidence="9">
    <location>
        <begin position="11"/>
        <end position="127"/>
    </location>
</feature>
<dbReference type="SMART" id="SM00448">
    <property type="entry name" value="REC"/>
    <property type="match status" value="1"/>
</dbReference>
<evidence type="ECO:0000256" key="6">
    <source>
        <dbReference type="ARBA" id="ARBA00023012"/>
    </source>
</evidence>
<accession>B0C8M5</accession>